<dbReference type="RefSeq" id="WP_013030665.1">
    <property type="nucleotide sequence ID" value="NC_013959.1"/>
</dbReference>
<proteinExistence type="predicted"/>
<dbReference type="EMBL" id="CP001965">
    <property type="protein sequence ID" value="ADE12767.1"/>
    <property type="molecule type" value="Genomic_DNA"/>
</dbReference>
<dbReference type="eggNOG" id="ENOG503330W">
    <property type="taxonomic scope" value="Bacteria"/>
</dbReference>
<gene>
    <name evidence="1" type="ordered locus">Slit_2542</name>
</gene>
<evidence type="ECO:0000313" key="1">
    <source>
        <dbReference type="EMBL" id="ADE12767.1"/>
    </source>
</evidence>
<evidence type="ECO:0000313" key="2">
    <source>
        <dbReference type="Proteomes" id="UP000001625"/>
    </source>
</evidence>
<protein>
    <submittedName>
        <fullName evidence="1">Uncharacterized protein</fullName>
    </submittedName>
</protein>
<dbReference type="STRING" id="580332.Slit_2542"/>
<dbReference type="KEGG" id="slt:Slit_2542"/>
<dbReference type="HOGENOM" id="CLU_191965_0_0_4"/>
<keyword evidence="2" id="KW-1185">Reference proteome</keyword>
<organism evidence="1 2">
    <name type="scientific">Sideroxydans lithotrophicus (strain ES-1)</name>
    <dbReference type="NCBI Taxonomy" id="580332"/>
    <lineage>
        <taxon>Bacteria</taxon>
        <taxon>Pseudomonadati</taxon>
        <taxon>Pseudomonadota</taxon>
        <taxon>Betaproteobacteria</taxon>
        <taxon>Nitrosomonadales</taxon>
        <taxon>Gallionellaceae</taxon>
        <taxon>Sideroxydans</taxon>
    </lineage>
</organism>
<name>D5CN70_SIDLE</name>
<dbReference type="Proteomes" id="UP000001625">
    <property type="component" value="Chromosome"/>
</dbReference>
<sequence length="73" mass="8230">MLLAEQIVWRSPEGKIVACVEKNKVLQENLAEIRQVCQDALEDAVLMGCDEQQFRTVLSELADTLASPYPPRE</sequence>
<dbReference type="AlphaFoldDB" id="D5CN70"/>
<accession>D5CN70</accession>
<reference evidence="1 2" key="1">
    <citation type="submission" date="2010-03" db="EMBL/GenBank/DDBJ databases">
        <title>Complete sequence of Sideroxydans lithotrophicus ES-1.</title>
        <authorList>
            <consortium name="US DOE Joint Genome Institute"/>
            <person name="Lucas S."/>
            <person name="Copeland A."/>
            <person name="Lapidus A."/>
            <person name="Cheng J.-F."/>
            <person name="Bruce D."/>
            <person name="Goodwin L."/>
            <person name="Pitluck S."/>
            <person name="Munk A.C."/>
            <person name="Detter J.C."/>
            <person name="Han C."/>
            <person name="Tapia R."/>
            <person name="Larimer F."/>
            <person name="Land M."/>
            <person name="Hauser L."/>
            <person name="Kyrpides N."/>
            <person name="Ivanova N."/>
            <person name="Emerson D."/>
            <person name="Woyke T."/>
        </authorList>
    </citation>
    <scope>NUCLEOTIDE SEQUENCE [LARGE SCALE GENOMIC DNA]</scope>
    <source>
        <strain evidence="1 2">ES-1</strain>
    </source>
</reference>